<keyword evidence="1" id="KW-0812">Transmembrane</keyword>
<keyword evidence="3" id="KW-1185">Reference proteome</keyword>
<evidence type="ECO:0000256" key="1">
    <source>
        <dbReference type="SAM" id="Phobius"/>
    </source>
</evidence>
<comment type="caution">
    <text evidence="2">The sequence shown here is derived from an EMBL/GenBank/DDBJ whole genome shotgun (WGS) entry which is preliminary data.</text>
</comment>
<keyword evidence="1" id="KW-1133">Transmembrane helix</keyword>
<protein>
    <submittedName>
        <fullName evidence="2">Uncharacterized protein</fullName>
    </submittedName>
</protein>
<feature type="transmembrane region" description="Helical" evidence="1">
    <location>
        <begin position="15"/>
        <end position="40"/>
    </location>
</feature>
<dbReference type="EMBL" id="JBHLZY010000002">
    <property type="protein sequence ID" value="MFB9768431.1"/>
    <property type="molecule type" value="Genomic_DNA"/>
</dbReference>
<reference evidence="2 3" key="1">
    <citation type="submission" date="2024-09" db="EMBL/GenBank/DDBJ databases">
        <authorList>
            <person name="Sun Q."/>
            <person name="Mori K."/>
        </authorList>
    </citation>
    <scope>NUCLEOTIDE SEQUENCE [LARGE SCALE GENOMIC DNA]</scope>
    <source>
        <strain evidence="2 3">TBRC 4576</strain>
    </source>
</reference>
<sequence length="41" mass="4485">MFKLIDHLANALKSLWSVAITLLTIVITVLGIIFILTALFG</sequence>
<dbReference type="RefSeq" id="WP_379809934.1">
    <property type="nucleotide sequence ID" value="NZ_JBHLZY010000002.1"/>
</dbReference>
<accession>A0ABV5WSB3</accession>
<name>A0ABV5WSB3_9LACO</name>
<dbReference type="Proteomes" id="UP001589691">
    <property type="component" value="Unassembled WGS sequence"/>
</dbReference>
<proteinExistence type="predicted"/>
<organism evidence="2 3">
    <name type="scientific">Lactiplantibacillus modestisalitolerans</name>
    <dbReference type="NCBI Taxonomy" id="1457219"/>
    <lineage>
        <taxon>Bacteria</taxon>
        <taxon>Bacillati</taxon>
        <taxon>Bacillota</taxon>
        <taxon>Bacilli</taxon>
        <taxon>Lactobacillales</taxon>
        <taxon>Lactobacillaceae</taxon>
        <taxon>Lactiplantibacillus</taxon>
    </lineage>
</organism>
<evidence type="ECO:0000313" key="2">
    <source>
        <dbReference type="EMBL" id="MFB9768431.1"/>
    </source>
</evidence>
<evidence type="ECO:0000313" key="3">
    <source>
        <dbReference type="Proteomes" id="UP001589691"/>
    </source>
</evidence>
<keyword evidence="1" id="KW-0472">Membrane</keyword>
<gene>
    <name evidence="2" type="ORF">ACFFLI_00875</name>
</gene>